<evidence type="ECO:0000256" key="6">
    <source>
        <dbReference type="SAM" id="MobiDB-lite"/>
    </source>
</evidence>
<evidence type="ECO:0000256" key="7">
    <source>
        <dbReference type="SAM" id="Phobius"/>
    </source>
</evidence>
<feature type="transmembrane region" description="Helical" evidence="7">
    <location>
        <begin position="224"/>
        <end position="243"/>
    </location>
</feature>
<dbReference type="PANTHER" id="PTHR10383">
    <property type="entry name" value="SERINE INCORPORATOR"/>
    <property type="match status" value="1"/>
</dbReference>
<feature type="compositionally biased region" description="Low complexity" evidence="6">
    <location>
        <begin position="449"/>
        <end position="469"/>
    </location>
</feature>
<sequence>MDCIGRVGASCFVTKPMPICCVGKVKESTSTRFLYCCILTVVSILSVIFHTGGLAHSTAMRVFDDMIIEFCSRFQTREQCVRFVGFIAVYRFCIPLAILHIFLMLFTVTNTDSQSWRGKLHNGFWFWKCVFIVGLWIASIFIPALDKATVVWMLLAVLGGIAFIYLQNVFLIDFAYEFNGTWFRRSKKKPIYKTMIVAITTTLYLGTFTAYFVLWAFWGYLNSCVLNAMIVYVNVCVTGLLLFMSLIHPRIRSQCLYLPGAVTAAFAAYLTWSAVLSQPKLVVRDVSTEFQAIQFFNLRRRSNVSLSHQLALNQTGLLTSNICLPSFVRRSSALDHISDVIAALGIILVVCGSIFSSYRATLQAKRLGIKTRRQKMKDIVRQLLAEVKEEELKQREEQMNDPASPASLNQSVYSYPPQETCTCFGTERHRKRRRMILEMLKEVAEANKNVSNSDSVSSSSTPAANSPPTRNSGESLRRKLLRKRLGISSANSAPQLISTPPRRSIELVAVGEIRPPPAVSSKQKNIKGTIGDSTINKPSTPPVRRRVLSDTTKKRPVSVCDMSPLPFGDITDSLSVDDVRLEKARKVTEYLAGDEGLHLLHENKEMAGSVMSFAEVLLPKRAPRDRFTIYNEAILTVYSYAWFHFTFCLATLYMMAQLTNWYNPELSSLQTVMESWANMWMKLFSAFLALLLYLWTLCFMRFCFNRSLIQTPLNPATHWVAKESENNHKKKEIGKRKYKNPSLV</sequence>
<feature type="transmembrane region" description="Helical" evidence="7">
    <location>
        <begin position="125"/>
        <end position="145"/>
    </location>
</feature>
<keyword evidence="9" id="KW-1185">Reference proteome</keyword>
<proteinExistence type="inferred from homology"/>
<feature type="region of interest" description="Disordered" evidence="6">
    <location>
        <begin position="392"/>
        <end position="412"/>
    </location>
</feature>
<gene>
    <name evidence="8" type="ORF">WMSIL1_LOCUS1035</name>
</gene>
<evidence type="ECO:0000256" key="3">
    <source>
        <dbReference type="ARBA" id="ARBA00022692"/>
    </source>
</evidence>
<dbReference type="GO" id="GO:0016020">
    <property type="term" value="C:membrane"/>
    <property type="evidence" value="ECO:0007669"/>
    <property type="project" value="UniProtKB-SubCell"/>
</dbReference>
<feature type="transmembrane region" description="Helical" evidence="7">
    <location>
        <begin position="83"/>
        <end position="105"/>
    </location>
</feature>
<keyword evidence="4 7" id="KW-1133">Transmembrane helix</keyword>
<feature type="transmembrane region" description="Helical" evidence="7">
    <location>
        <begin position="340"/>
        <end position="362"/>
    </location>
</feature>
<name>A0A564XZB5_HYMDI</name>
<keyword evidence="3 7" id="KW-0812">Transmembrane</keyword>
<evidence type="ECO:0000256" key="2">
    <source>
        <dbReference type="ARBA" id="ARBA00006665"/>
    </source>
</evidence>
<evidence type="ECO:0000256" key="4">
    <source>
        <dbReference type="ARBA" id="ARBA00022989"/>
    </source>
</evidence>
<accession>A0A564XZB5</accession>
<keyword evidence="5 7" id="KW-0472">Membrane</keyword>
<evidence type="ECO:0008006" key="10">
    <source>
        <dbReference type="Google" id="ProtNLM"/>
    </source>
</evidence>
<feature type="region of interest" description="Disordered" evidence="6">
    <location>
        <begin position="516"/>
        <end position="546"/>
    </location>
</feature>
<feature type="transmembrane region" description="Helical" evidence="7">
    <location>
        <begin position="255"/>
        <end position="275"/>
    </location>
</feature>
<dbReference type="AlphaFoldDB" id="A0A564XZB5"/>
<evidence type="ECO:0000313" key="8">
    <source>
        <dbReference type="EMBL" id="VUZ39674.1"/>
    </source>
</evidence>
<feature type="transmembrane region" description="Helical" evidence="7">
    <location>
        <begin position="151"/>
        <end position="176"/>
    </location>
</feature>
<dbReference type="Proteomes" id="UP000321570">
    <property type="component" value="Unassembled WGS sequence"/>
</dbReference>
<dbReference type="PANTHER" id="PTHR10383:SF48">
    <property type="entry name" value="SERINE INCORPORATOR 1-LIKE"/>
    <property type="match status" value="1"/>
</dbReference>
<dbReference type="InterPro" id="IPR005016">
    <property type="entry name" value="TDE1/TMS"/>
</dbReference>
<evidence type="ECO:0000256" key="5">
    <source>
        <dbReference type="ARBA" id="ARBA00023136"/>
    </source>
</evidence>
<comment type="subcellular location">
    <subcellularLocation>
        <location evidence="1">Membrane</location>
        <topology evidence="1">Multi-pass membrane protein</topology>
    </subcellularLocation>
</comment>
<comment type="similarity">
    <text evidence="2">Belongs to the TDE1 family.</text>
</comment>
<feature type="region of interest" description="Disordered" evidence="6">
    <location>
        <begin position="448"/>
        <end position="476"/>
    </location>
</feature>
<dbReference type="Pfam" id="PF03348">
    <property type="entry name" value="Serinc"/>
    <property type="match status" value="2"/>
</dbReference>
<dbReference type="EMBL" id="CABIJS010000022">
    <property type="protein sequence ID" value="VUZ39674.1"/>
    <property type="molecule type" value="Genomic_DNA"/>
</dbReference>
<evidence type="ECO:0000313" key="9">
    <source>
        <dbReference type="Proteomes" id="UP000321570"/>
    </source>
</evidence>
<reference evidence="8 9" key="1">
    <citation type="submission" date="2019-07" db="EMBL/GenBank/DDBJ databases">
        <authorList>
            <person name="Jastrzebski P J."/>
            <person name="Paukszto L."/>
            <person name="Jastrzebski P J."/>
        </authorList>
    </citation>
    <scope>NUCLEOTIDE SEQUENCE [LARGE SCALE GENOMIC DNA]</scope>
    <source>
        <strain evidence="8 9">WMS-il1</strain>
    </source>
</reference>
<protein>
    <recommendedName>
        <fullName evidence="10">Serine incorporator 5</fullName>
    </recommendedName>
</protein>
<feature type="transmembrane region" description="Helical" evidence="7">
    <location>
        <begin position="196"/>
        <end position="218"/>
    </location>
</feature>
<feature type="transmembrane region" description="Helical" evidence="7">
    <location>
        <begin position="33"/>
        <end position="55"/>
    </location>
</feature>
<evidence type="ECO:0000256" key="1">
    <source>
        <dbReference type="ARBA" id="ARBA00004141"/>
    </source>
</evidence>
<organism evidence="8 9">
    <name type="scientific">Hymenolepis diminuta</name>
    <name type="common">Rat tapeworm</name>
    <dbReference type="NCBI Taxonomy" id="6216"/>
    <lineage>
        <taxon>Eukaryota</taxon>
        <taxon>Metazoa</taxon>
        <taxon>Spiralia</taxon>
        <taxon>Lophotrochozoa</taxon>
        <taxon>Platyhelminthes</taxon>
        <taxon>Cestoda</taxon>
        <taxon>Eucestoda</taxon>
        <taxon>Cyclophyllidea</taxon>
        <taxon>Hymenolepididae</taxon>
        <taxon>Hymenolepis</taxon>
    </lineage>
</organism>
<feature type="transmembrane region" description="Helical" evidence="7">
    <location>
        <begin position="633"/>
        <end position="656"/>
    </location>
</feature>
<feature type="transmembrane region" description="Helical" evidence="7">
    <location>
        <begin position="683"/>
        <end position="704"/>
    </location>
</feature>